<dbReference type="OrthoDB" id="3251881at2"/>
<dbReference type="EMBL" id="SOEO01000003">
    <property type="protein sequence ID" value="TDX82632.1"/>
    <property type="molecule type" value="Genomic_DNA"/>
</dbReference>
<evidence type="ECO:0008006" key="3">
    <source>
        <dbReference type="Google" id="ProtNLM"/>
    </source>
</evidence>
<evidence type="ECO:0000313" key="2">
    <source>
        <dbReference type="Proteomes" id="UP000295313"/>
    </source>
</evidence>
<gene>
    <name evidence="1" type="ORF">B0I22_2646</name>
</gene>
<comment type="caution">
    <text evidence="1">The sequence shown here is derived from an EMBL/GenBank/DDBJ whole genome shotgun (WGS) entry which is preliminary data.</text>
</comment>
<name>A0A4R8I7S1_9FLAO</name>
<dbReference type="Proteomes" id="UP000295313">
    <property type="component" value="Unassembled WGS sequence"/>
</dbReference>
<accession>A0A4R8I7S1</accession>
<keyword evidence="2" id="KW-1185">Reference proteome</keyword>
<dbReference type="AlphaFoldDB" id="A0A4R8I7S1"/>
<evidence type="ECO:0000313" key="1">
    <source>
        <dbReference type="EMBL" id="TDX82632.1"/>
    </source>
</evidence>
<dbReference type="RefSeq" id="WP_133945333.1">
    <property type="nucleotide sequence ID" value="NZ_SOEO01000003.1"/>
</dbReference>
<protein>
    <recommendedName>
        <fullName evidence="3">Lipopolysaccharide biosynthesis protein</fullName>
    </recommendedName>
</protein>
<proteinExistence type="predicted"/>
<organism evidence="1 2">
    <name type="scientific">Epilithonimonas xixisoli</name>
    <dbReference type="NCBI Taxonomy" id="1476462"/>
    <lineage>
        <taxon>Bacteria</taxon>
        <taxon>Pseudomonadati</taxon>
        <taxon>Bacteroidota</taxon>
        <taxon>Flavobacteriia</taxon>
        <taxon>Flavobacteriales</taxon>
        <taxon>Weeksellaceae</taxon>
        <taxon>Chryseobacterium group</taxon>
        <taxon>Epilithonimonas</taxon>
    </lineage>
</organism>
<reference evidence="1 2" key="1">
    <citation type="submission" date="2019-03" db="EMBL/GenBank/DDBJ databases">
        <title>Genomic Encyclopedia of Type Strains, Phase III (KMG-III): the genomes of soil and plant-associated and newly described type strains.</title>
        <authorList>
            <person name="Whitman W."/>
        </authorList>
    </citation>
    <scope>NUCLEOTIDE SEQUENCE [LARGE SCALE GENOMIC DNA]</scope>
    <source>
        <strain evidence="1 2">CGMCC 1.12802</strain>
    </source>
</reference>
<sequence>MSKTIIIGLPKSFSFYKNLEKNLTQLGFTVVDISYVDHDFKYPSFFDKFYNFLRKTFLNDKGYKTRLKFKKYASEINSKLNSIEKADYALLIRPDIYPIEVIKKIKKKSNKLVGYQWDGLHRFPAVHATIKYFDRFFVFDENDISSKDKVLLPLTNFYFDYDKDASQNEEIYDVYFVGSFVRKRMQSIIDFTNFLTAHHFVPKIMIYCQPVHLAKEFPNDDVEYIFKHLSYEENISFLKQSKIVVDFLNTAHKGLSFRTFEALYYDKKLITTNSEIKKYDFYKPENIFIWDTTSSTTDELLDFMKKPYSKVNEKLKQKYSFTNWLNYVLDIPPFEEIKLPK</sequence>